<dbReference type="PANTHER" id="PTHR46333">
    <property type="entry name" value="CYTOKINESIS PROTEIN 3"/>
    <property type="match status" value="1"/>
</dbReference>
<proteinExistence type="predicted"/>
<dbReference type="Pfam" id="PF23265">
    <property type="entry name" value="Ig-like_KY"/>
    <property type="match status" value="2"/>
</dbReference>
<dbReference type="GO" id="GO:0007517">
    <property type="term" value="P:muscle organ development"/>
    <property type="evidence" value="ECO:0007669"/>
    <property type="project" value="TreeGrafter"/>
</dbReference>
<reference evidence="3" key="1">
    <citation type="journal article" date="2023" name="DNA Res.">
        <title>Chromosome-level genome assembly of Phrynocephalus forsythii using third-generation DNA sequencing and Hi-C analysis.</title>
        <authorList>
            <person name="Qi Y."/>
            <person name="Zhao W."/>
            <person name="Zhao Y."/>
            <person name="Niu C."/>
            <person name="Cao S."/>
            <person name="Zhang Y."/>
        </authorList>
    </citation>
    <scope>NUCLEOTIDE SEQUENCE</scope>
    <source>
        <tissue evidence="3">Muscle</tissue>
    </source>
</reference>
<dbReference type="InterPro" id="IPR002931">
    <property type="entry name" value="Transglutaminase-like"/>
</dbReference>
<dbReference type="InterPro" id="IPR038765">
    <property type="entry name" value="Papain-like_cys_pep_sf"/>
</dbReference>
<evidence type="ECO:0000313" key="3">
    <source>
        <dbReference type="EMBL" id="KAJ7317176.1"/>
    </source>
</evidence>
<dbReference type="AlphaFoldDB" id="A0A9Q1AX43"/>
<dbReference type="Proteomes" id="UP001142489">
    <property type="component" value="Unassembled WGS sequence"/>
</dbReference>
<dbReference type="PANTHER" id="PTHR46333:SF3">
    <property type="entry name" value="KYPHOSCOLIOSIS PEPTIDASE"/>
    <property type="match status" value="1"/>
</dbReference>
<dbReference type="SUPFAM" id="SSF54001">
    <property type="entry name" value="Cysteine proteinases"/>
    <property type="match status" value="1"/>
</dbReference>
<evidence type="ECO:0000259" key="2">
    <source>
        <dbReference type="SMART" id="SM00460"/>
    </source>
</evidence>
<evidence type="ECO:0000313" key="4">
    <source>
        <dbReference type="Proteomes" id="UP001142489"/>
    </source>
</evidence>
<comment type="caution">
    <text evidence="3">The sequence shown here is derived from an EMBL/GenBank/DDBJ whole genome shotgun (WGS) entry which is preliminary data.</text>
</comment>
<protein>
    <recommendedName>
        <fullName evidence="2">Transglutaminase-like domain-containing protein</fullName>
    </recommendedName>
</protein>
<dbReference type="EMBL" id="JAPFRF010000011">
    <property type="protein sequence ID" value="KAJ7317176.1"/>
    <property type="molecule type" value="Genomic_DNA"/>
</dbReference>
<dbReference type="GO" id="GO:0007528">
    <property type="term" value="P:neuromuscular junction development"/>
    <property type="evidence" value="ECO:0007669"/>
    <property type="project" value="TreeGrafter"/>
</dbReference>
<feature type="region of interest" description="Disordered" evidence="1">
    <location>
        <begin position="1"/>
        <end position="24"/>
    </location>
</feature>
<feature type="non-terminal residue" evidence="3">
    <location>
        <position position="1"/>
    </location>
</feature>
<name>A0A9Q1AX43_9SAUR</name>
<dbReference type="OrthoDB" id="6129702at2759"/>
<keyword evidence="4" id="KW-1185">Reference proteome</keyword>
<dbReference type="InterPro" id="IPR056564">
    <property type="entry name" value="Ig-like_KY"/>
</dbReference>
<dbReference type="Gene3D" id="3.10.620.30">
    <property type="match status" value="1"/>
</dbReference>
<evidence type="ECO:0000256" key="1">
    <source>
        <dbReference type="SAM" id="MobiDB-lite"/>
    </source>
</evidence>
<organism evidence="3 4">
    <name type="scientific">Phrynocephalus forsythii</name>
    <dbReference type="NCBI Taxonomy" id="171643"/>
    <lineage>
        <taxon>Eukaryota</taxon>
        <taxon>Metazoa</taxon>
        <taxon>Chordata</taxon>
        <taxon>Craniata</taxon>
        <taxon>Vertebrata</taxon>
        <taxon>Euteleostomi</taxon>
        <taxon>Lepidosauria</taxon>
        <taxon>Squamata</taxon>
        <taxon>Bifurcata</taxon>
        <taxon>Unidentata</taxon>
        <taxon>Episquamata</taxon>
        <taxon>Toxicofera</taxon>
        <taxon>Iguania</taxon>
        <taxon>Acrodonta</taxon>
        <taxon>Agamidae</taxon>
        <taxon>Agaminae</taxon>
        <taxon>Phrynocephalus</taxon>
    </lineage>
</organism>
<dbReference type="SMART" id="SM00460">
    <property type="entry name" value="TGc"/>
    <property type="match status" value="1"/>
</dbReference>
<dbReference type="InterPro" id="IPR052557">
    <property type="entry name" value="CAP/Cytokinesis_protein"/>
</dbReference>
<gene>
    <name evidence="3" type="ORF">JRQ81_003338</name>
</gene>
<sequence length="555" mass="62256">PTVDRQPDGCQEPAVTFRSSQRGDPIPEIGFKALKMRENKERHWLEDNKACMVNVRNSVENLVNTLLQMAHSDLEKVRAIWVWICHHIQYDVKGYHDMTKTSCEPADVLRSGKSVCSGYAGLFEQMCSIAGVRCKKLSGFSKGASYQPGKVFNGESDHAWNAVYLNGSWHLLDSTWGSGYVDDSCTKFTFMYNEFYFLTHPALFVNDHFPEEEAWQLLRQKLTLQQFERNVWYRSKFYSLGLLSSSAETSIIETENGKATISIEGRAPTIFIFELNGAKEHGLMTLQRNGMTLEVYPPHTGTHRLSIFAKASEDKEEKYSSVLEYSLRCSAVGKGLLLPKALIQPVGPSWLSEEKGILEASPRNPVVHTEDGCCVVTITRSKNLEVFATLDSDSSPLSEDARRRHIWTTCRGSQVEFKTHLPHAGHFAFHVWAKPAHVAGSHCCALSYLLSCPNKSVMWPVFPEAYGDWEEGYELVTPLAGILPANRQVEFKLKLPGVSEASVAGDKVYPLTRDGEGVWKGSCNTSGASKVIIRASKRPGDNTYHYLLQYLVETH</sequence>
<feature type="domain" description="Transglutaminase-like" evidence="2">
    <location>
        <begin position="108"/>
        <end position="176"/>
    </location>
</feature>
<dbReference type="GO" id="GO:0005737">
    <property type="term" value="C:cytoplasm"/>
    <property type="evidence" value="ECO:0007669"/>
    <property type="project" value="TreeGrafter"/>
</dbReference>
<accession>A0A9Q1AX43</accession>
<dbReference type="Pfam" id="PF01841">
    <property type="entry name" value="Transglut_core"/>
    <property type="match status" value="1"/>
</dbReference>